<keyword evidence="5 7" id="KW-1133">Transmembrane helix</keyword>
<sequence>MDQSPSPSRFQAVFRQGHQALCLTKGWCRRHPRLAVLGWGMVGCLPLFLGLDPWLSQTLRLKMSEDLRGFFSIITDIGLGGPWYIGFAAGWLICMAAAGLALTTDAHELWRTRARSWSFALLSLAASGIAVQVLKFLFGRPRPKYYFSDGLYGFHPFSGHNSFPSGHSQAIVGAMAALWFVYPRYRPAYAVIAVMITFSRVAVGAHYLSDTIMGSLLAIVVCLWVRDRYRQDGRPDVTLR</sequence>
<dbReference type="EMBL" id="JACIIX010000003">
    <property type="protein sequence ID" value="MBB6209744.1"/>
    <property type="molecule type" value="Genomic_DNA"/>
</dbReference>
<proteinExistence type="predicted"/>
<dbReference type="Proteomes" id="UP000544872">
    <property type="component" value="Unassembled WGS sequence"/>
</dbReference>
<evidence type="ECO:0000256" key="5">
    <source>
        <dbReference type="ARBA" id="ARBA00022989"/>
    </source>
</evidence>
<dbReference type="SMART" id="SM00014">
    <property type="entry name" value="acidPPc"/>
    <property type="match status" value="1"/>
</dbReference>
<dbReference type="GO" id="GO:0016787">
    <property type="term" value="F:hydrolase activity"/>
    <property type="evidence" value="ECO:0007669"/>
    <property type="project" value="UniProtKB-KW"/>
</dbReference>
<evidence type="ECO:0000256" key="3">
    <source>
        <dbReference type="ARBA" id="ARBA00022692"/>
    </source>
</evidence>
<dbReference type="SUPFAM" id="SSF48317">
    <property type="entry name" value="Acid phosphatase/Vanadium-dependent haloperoxidase"/>
    <property type="match status" value="1"/>
</dbReference>
<feature type="transmembrane region" description="Helical" evidence="7">
    <location>
        <begin position="83"/>
        <end position="104"/>
    </location>
</feature>
<protein>
    <submittedName>
        <fullName evidence="9">Membrane-associated phospholipid phosphatase</fullName>
    </submittedName>
</protein>
<keyword evidence="6 7" id="KW-0472">Membrane</keyword>
<dbReference type="Pfam" id="PF01569">
    <property type="entry name" value="PAP2"/>
    <property type="match status" value="1"/>
</dbReference>
<evidence type="ECO:0000256" key="4">
    <source>
        <dbReference type="ARBA" id="ARBA00022801"/>
    </source>
</evidence>
<dbReference type="GO" id="GO:0005886">
    <property type="term" value="C:plasma membrane"/>
    <property type="evidence" value="ECO:0007669"/>
    <property type="project" value="UniProtKB-SubCell"/>
</dbReference>
<dbReference type="AlphaFoldDB" id="A0A7W9ZGA3"/>
<evidence type="ECO:0000256" key="2">
    <source>
        <dbReference type="ARBA" id="ARBA00022475"/>
    </source>
</evidence>
<dbReference type="InterPro" id="IPR036938">
    <property type="entry name" value="PAP2/HPO_sf"/>
</dbReference>
<feature type="domain" description="Phosphatidic acid phosphatase type 2/haloperoxidase" evidence="8">
    <location>
        <begin position="120"/>
        <end position="226"/>
    </location>
</feature>
<dbReference type="PANTHER" id="PTHR14969:SF62">
    <property type="entry name" value="DECAPRENYLPHOSPHORYL-5-PHOSPHORIBOSE PHOSPHATASE RV3807C-RELATED"/>
    <property type="match status" value="1"/>
</dbReference>
<accession>A0A7W9ZGA3</accession>
<feature type="transmembrane region" description="Helical" evidence="7">
    <location>
        <begin position="34"/>
        <end position="55"/>
    </location>
</feature>
<reference evidence="9 10" key="1">
    <citation type="submission" date="2020-08" db="EMBL/GenBank/DDBJ databases">
        <title>Genomic Encyclopedia of Type Strains, Phase IV (KMG-IV): sequencing the most valuable type-strain genomes for metagenomic binning, comparative biology and taxonomic classification.</title>
        <authorList>
            <person name="Goeker M."/>
        </authorList>
    </citation>
    <scope>NUCLEOTIDE SEQUENCE [LARGE SCALE GENOMIC DNA]</scope>
    <source>
        <strain evidence="9 10">DSM 11590</strain>
    </source>
</reference>
<comment type="caution">
    <text evidence="9">The sequence shown here is derived from an EMBL/GenBank/DDBJ whole genome shotgun (WGS) entry which is preliminary data.</text>
</comment>
<gene>
    <name evidence="9" type="ORF">FHS48_001152</name>
</gene>
<evidence type="ECO:0000256" key="7">
    <source>
        <dbReference type="SAM" id="Phobius"/>
    </source>
</evidence>
<feature type="transmembrane region" description="Helical" evidence="7">
    <location>
        <begin position="116"/>
        <end position="138"/>
    </location>
</feature>
<keyword evidence="3 7" id="KW-0812">Transmembrane</keyword>
<name>A0A7W9ZGA3_NOVIT</name>
<comment type="subcellular location">
    <subcellularLocation>
        <location evidence="1">Cell membrane</location>
        <topology evidence="1">Multi-pass membrane protein</topology>
    </subcellularLocation>
</comment>
<keyword evidence="2" id="KW-1003">Cell membrane</keyword>
<feature type="transmembrane region" description="Helical" evidence="7">
    <location>
        <begin position="166"/>
        <end position="182"/>
    </location>
</feature>
<feature type="transmembrane region" description="Helical" evidence="7">
    <location>
        <begin position="212"/>
        <end position="229"/>
    </location>
</feature>
<evidence type="ECO:0000313" key="10">
    <source>
        <dbReference type="Proteomes" id="UP000544872"/>
    </source>
</evidence>
<evidence type="ECO:0000313" key="9">
    <source>
        <dbReference type="EMBL" id="MBB6209744.1"/>
    </source>
</evidence>
<evidence type="ECO:0000259" key="8">
    <source>
        <dbReference type="SMART" id="SM00014"/>
    </source>
</evidence>
<keyword evidence="10" id="KW-1185">Reference proteome</keyword>
<evidence type="ECO:0000256" key="1">
    <source>
        <dbReference type="ARBA" id="ARBA00004651"/>
    </source>
</evidence>
<dbReference type="Gene3D" id="1.20.144.10">
    <property type="entry name" value="Phosphatidic acid phosphatase type 2/haloperoxidase"/>
    <property type="match status" value="1"/>
</dbReference>
<dbReference type="PANTHER" id="PTHR14969">
    <property type="entry name" value="SPHINGOSINE-1-PHOSPHATE PHOSPHOHYDROLASE"/>
    <property type="match status" value="1"/>
</dbReference>
<dbReference type="RefSeq" id="WP_184262267.1">
    <property type="nucleotide sequence ID" value="NZ_JACIIX010000003.1"/>
</dbReference>
<organism evidence="9 10">
    <name type="scientific">Novispirillum itersonii</name>
    <name type="common">Aquaspirillum itersonii</name>
    <dbReference type="NCBI Taxonomy" id="189"/>
    <lineage>
        <taxon>Bacteria</taxon>
        <taxon>Pseudomonadati</taxon>
        <taxon>Pseudomonadota</taxon>
        <taxon>Alphaproteobacteria</taxon>
        <taxon>Rhodospirillales</taxon>
        <taxon>Novispirillaceae</taxon>
        <taxon>Novispirillum</taxon>
    </lineage>
</organism>
<evidence type="ECO:0000256" key="6">
    <source>
        <dbReference type="ARBA" id="ARBA00023136"/>
    </source>
</evidence>
<keyword evidence="4" id="KW-0378">Hydrolase</keyword>
<dbReference type="InterPro" id="IPR000326">
    <property type="entry name" value="PAP2/HPO"/>
</dbReference>